<dbReference type="NCBIfam" id="TIGR01076">
    <property type="entry name" value="sortase_fam"/>
    <property type="match status" value="1"/>
</dbReference>
<sequence length="166" mass="17796">MDDAIATRQEAAASGLIGRIEIPRVGLSALVLEGTAGRTLFRGVGHVASSAFPGERGNVALAGHRDTHFRPLKDVAPGDLITLRTPDGDFVYQIVSTRVVDPDRGDLLAATSRPELTLVTCYPFYWVGPAPRRFVVRARPYRPAIRARPVAVSRNAAATPKGGREG</sequence>
<accession>A0A538TZI7</accession>
<dbReference type="Gene3D" id="2.40.260.10">
    <property type="entry name" value="Sortase"/>
    <property type="match status" value="1"/>
</dbReference>
<dbReference type="InterPro" id="IPR041999">
    <property type="entry name" value="Sortase_D_1"/>
</dbReference>
<dbReference type="Proteomes" id="UP000319771">
    <property type="component" value="Unassembled WGS sequence"/>
</dbReference>
<dbReference type="InterPro" id="IPR023365">
    <property type="entry name" value="Sortase_dom-sf"/>
</dbReference>
<dbReference type="InterPro" id="IPR005754">
    <property type="entry name" value="Sortase"/>
</dbReference>
<comment type="caution">
    <text evidence="2">The sequence shown here is derived from an EMBL/GenBank/DDBJ whole genome shotgun (WGS) entry which is preliminary data.</text>
</comment>
<dbReference type="SUPFAM" id="SSF63817">
    <property type="entry name" value="Sortase"/>
    <property type="match status" value="1"/>
</dbReference>
<name>A0A538TZI7_UNCEI</name>
<dbReference type="EMBL" id="VBPB01000353">
    <property type="protein sequence ID" value="TMQ68991.1"/>
    <property type="molecule type" value="Genomic_DNA"/>
</dbReference>
<protein>
    <submittedName>
        <fullName evidence="2">Class D sortase</fullName>
    </submittedName>
</protein>
<organism evidence="2 3">
    <name type="scientific">Eiseniibacteriota bacterium</name>
    <dbReference type="NCBI Taxonomy" id="2212470"/>
    <lineage>
        <taxon>Bacteria</taxon>
        <taxon>Candidatus Eiseniibacteriota</taxon>
    </lineage>
</organism>
<evidence type="ECO:0000313" key="2">
    <source>
        <dbReference type="EMBL" id="TMQ68991.1"/>
    </source>
</evidence>
<dbReference type="GO" id="GO:0016787">
    <property type="term" value="F:hydrolase activity"/>
    <property type="evidence" value="ECO:0007669"/>
    <property type="project" value="UniProtKB-KW"/>
</dbReference>
<proteinExistence type="predicted"/>
<gene>
    <name evidence="2" type="ORF">E6K81_15895</name>
</gene>
<dbReference type="CDD" id="cd05828">
    <property type="entry name" value="Sortase_D_1"/>
    <property type="match status" value="1"/>
</dbReference>
<reference evidence="2 3" key="1">
    <citation type="journal article" date="2019" name="Nat. Microbiol.">
        <title>Mediterranean grassland soil C-N compound turnover is dependent on rainfall and depth, and is mediated by genomically divergent microorganisms.</title>
        <authorList>
            <person name="Diamond S."/>
            <person name="Andeer P.F."/>
            <person name="Li Z."/>
            <person name="Crits-Christoph A."/>
            <person name="Burstein D."/>
            <person name="Anantharaman K."/>
            <person name="Lane K.R."/>
            <person name="Thomas B.C."/>
            <person name="Pan C."/>
            <person name="Northen T.R."/>
            <person name="Banfield J.F."/>
        </authorList>
    </citation>
    <scope>NUCLEOTIDE SEQUENCE [LARGE SCALE GENOMIC DNA]</scope>
    <source>
        <strain evidence="2">WS_11</strain>
    </source>
</reference>
<evidence type="ECO:0000256" key="1">
    <source>
        <dbReference type="ARBA" id="ARBA00022801"/>
    </source>
</evidence>
<evidence type="ECO:0000313" key="3">
    <source>
        <dbReference type="Proteomes" id="UP000319771"/>
    </source>
</evidence>
<keyword evidence="1" id="KW-0378">Hydrolase</keyword>
<dbReference type="AlphaFoldDB" id="A0A538TZI7"/>
<dbReference type="Pfam" id="PF04203">
    <property type="entry name" value="Sortase"/>
    <property type="match status" value="1"/>
</dbReference>